<evidence type="ECO:0000256" key="1">
    <source>
        <dbReference type="ARBA" id="ARBA00022723"/>
    </source>
</evidence>
<accession>A0ABR4M2L7</accession>
<comment type="caution">
    <text evidence="3">The sequence shown here is derived from an EMBL/GenBank/DDBJ whole genome shotgun (WGS) entry which is preliminary data.</text>
</comment>
<evidence type="ECO:0000313" key="3">
    <source>
        <dbReference type="EMBL" id="KAL2870932.1"/>
    </source>
</evidence>
<dbReference type="GO" id="GO:0032259">
    <property type="term" value="P:methylation"/>
    <property type="evidence" value="ECO:0007669"/>
    <property type="project" value="UniProtKB-KW"/>
</dbReference>
<dbReference type="RefSeq" id="XP_070889911.1">
    <property type="nucleotide sequence ID" value="XM_071025591.1"/>
</dbReference>
<dbReference type="EMBL" id="JBFXLQ010000004">
    <property type="protein sequence ID" value="KAL2870932.1"/>
    <property type="molecule type" value="Genomic_DNA"/>
</dbReference>
<name>A0ABR4M2L7_9EURO</name>
<dbReference type="Proteomes" id="UP001610432">
    <property type="component" value="Unassembled WGS sequence"/>
</dbReference>
<dbReference type="SUPFAM" id="SSF53335">
    <property type="entry name" value="S-adenosyl-L-methionine-dependent methyltransferases"/>
    <property type="match status" value="1"/>
</dbReference>
<evidence type="ECO:0000313" key="4">
    <source>
        <dbReference type="Proteomes" id="UP001610432"/>
    </source>
</evidence>
<keyword evidence="2" id="KW-0460">Magnesium</keyword>
<sequence>MVARNNERTSMVGGGYYNQNSSLQALVAEECGGLVSPDECQGGSITLADYGCSEGSNSVLMLRRAIESCPEDASITIVFNDTPANDYNSLSATMDRLLREPDKKNPRKIYPLMAPQSYYQQVVPDDFVDIGFSTASLHWIARLQPAGGNLLPSDADISAEVLADILHFLRTRYRELRSGGLLLLSFPVDGELSLKCAYPSIFQCLTDLAVEKVISKEAASKFRLPFHFRTPEEISQALQAVKGEFEVVEHFDRDVTHPAFLQFQSTFADSPSGTPDAKALDAYCKAISGGFTAIIGNTVVDTARLFRGASSSTETSSAEEIRSRMAEKLQQRLRKSDFWRTSLGNKYVFLKLRKI</sequence>
<organism evidence="3 4">
    <name type="scientific">Aspergillus lucknowensis</name>
    <dbReference type="NCBI Taxonomy" id="176173"/>
    <lineage>
        <taxon>Eukaryota</taxon>
        <taxon>Fungi</taxon>
        <taxon>Dikarya</taxon>
        <taxon>Ascomycota</taxon>
        <taxon>Pezizomycotina</taxon>
        <taxon>Eurotiomycetes</taxon>
        <taxon>Eurotiomycetidae</taxon>
        <taxon>Eurotiales</taxon>
        <taxon>Aspergillaceae</taxon>
        <taxon>Aspergillus</taxon>
        <taxon>Aspergillus subgen. Nidulantes</taxon>
    </lineage>
</organism>
<dbReference type="InterPro" id="IPR042086">
    <property type="entry name" value="MeTrfase_capping"/>
</dbReference>
<keyword evidence="3" id="KW-0489">Methyltransferase</keyword>
<gene>
    <name evidence="3" type="ORF">BJX67DRAFT_210743</name>
</gene>
<dbReference type="InterPro" id="IPR005299">
    <property type="entry name" value="MeTrfase_7"/>
</dbReference>
<keyword evidence="3" id="KW-0808">Transferase</keyword>
<dbReference type="GeneID" id="98140663"/>
<dbReference type="Gene3D" id="1.10.1200.270">
    <property type="entry name" value="Methyltransferase, alpha-helical capping domain"/>
    <property type="match status" value="1"/>
</dbReference>
<protein>
    <submittedName>
        <fullName evidence="3">S-adenosyl-L-methionine-dependent methyltransferase</fullName>
    </submittedName>
</protein>
<evidence type="ECO:0000256" key="2">
    <source>
        <dbReference type="ARBA" id="ARBA00022842"/>
    </source>
</evidence>
<dbReference type="InterPro" id="IPR029063">
    <property type="entry name" value="SAM-dependent_MTases_sf"/>
</dbReference>
<dbReference type="Gene3D" id="3.40.50.150">
    <property type="entry name" value="Vaccinia Virus protein VP39"/>
    <property type="match status" value="1"/>
</dbReference>
<dbReference type="PANTHER" id="PTHR31009">
    <property type="entry name" value="S-ADENOSYL-L-METHIONINE:CARBOXYL METHYLTRANSFERASE FAMILY PROTEIN"/>
    <property type="match status" value="1"/>
</dbReference>
<dbReference type="GO" id="GO:0008168">
    <property type="term" value="F:methyltransferase activity"/>
    <property type="evidence" value="ECO:0007669"/>
    <property type="project" value="UniProtKB-KW"/>
</dbReference>
<dbReference type="Pfam" id="PF03492">
    <property type="entry name" value="Methyltransf_7"/>
    <property type="match status" value="2"/>
</dbReference>
<proteinExistence type="predicted"/>
<keyword evidence="4" id="KW-1185">Reference proteome</keyword>
<keyword evidence="1" id="KW-0479">Metal-binding</keyword>
<reference evidence="3 4" key="1">
    <citation type="submission" date="2024-07" db="EMBL/GenBank/DDBJ databases">
        <title>Section-level genome sequencing and comparative genomics of Aspergillus sections Usti and Cavernicolus.</title>
        <authorList>
            <consortium name="Lawrence Berkeley National Laboratory"/>
            <person name="Nybo J.L."/>
            <person name="Vesth T.C."/>
            <person name="Theobald S."/>
            <person name="Frisvad J.C."/>
            <person name="Larsen T.O."/>
            <person name="Kjaerboelling I."/>
            <person name="Rothschild-Mancinelli K."/>
            <person name="Lyhne E.K."/>
            <person name="Kogle M.E."/>
            <person name="Barry K."/>
            <person name="Clum A."/>
            <person name="Na H."/>
            <person name="Ledsgaard L."/>
            <person name="Lin J."/>
            <person name="Lipzen A."/>
            <person name="Kuo A."/>
            <person name="Riley R."/>
            <person name="Mondo S."/>
            <person name="Labutti K."/>
            <person name="Haridas S."/>
            <person name="Pangalinan J."/>
            <person name="Salamov A.A."/>
            <person name="Simmons B.A."/>
            <person name="Magnuson J.K."/>
            <person name="Chen J."/>
            <person name="Drula E."/>
            <person name="Henrissat B."/>
            <person name="Wiebenga A."/>
            <person name="Lubbers R.J."/>
            <person name="Gomes A.C."/>
            <person name="Macurrencykelacurrency M.R."/>
            <person name="Stajich J."/>
            <person name="Grigoriev I.V."/>
            <person name="Mortensen U.H."/>
            <person name="De Vries R.P."/>
            <person name="Baker S.E."/>
            <person name="Andersen M.R."/>
        </authorList>
    </citation>
    <scope>NUCLEOTIDE SEQUENCE [LARGE SCALE GENOMIC DNA]</scope>
    <source>
        <strain evidence="3 4">CBS 449.75</strain>
    </source>
</reference>